<feature type="compositionally biased region" description="Basic and acidic residues" evidence="1">
    <location>
        <begin position="66"/>
        <end position="75"/>
    </location>
</feature>
<gene>
    <name evidence="2" type="ORF">SAMN05660733_04094</name>
</gene>
<keyword evidence="3" id="KW-1185">Reference proteome</keyword>
<evidence type="ECO:0000256" key="1">
    <source>
        <dbReference type="SAM" id="MobiDB-lite"/>
    </source>
</evidence>
<sequence length="75" mass="8251">MHTHRAPSLCAVPGMLTTAKRSVTREERVAPTWAESLAWGLSRPYGEHAGPSNDPENPNTGPQSEWRLKIDNQSA</sequence>
<feature type="compositionally biased region" description="Polar residues" evidence="1">
    <location>
        <begin position="54"/>
        <end position="63"/>
    </location>
</feature>
<proteinExistence type="predicted"/>
<dbReference type="STRING" id="40571.SAMN05660733_04094"/>
<name>A0A1W2EI70_9PSEU</name>
<dbReference type="AlphaFoldDB" id="A0A1W2EI70"/>
<reference evidence="3" key="1">
    <citation type="submission" date="2017-04" db="EMBL/GenBank/DDBJ databases">
        <authorList>
            <person name="Varghese N."/>
            <person name="Submissions S."/>
        </authorList>
    </citation>
    <scope>NUCLEOTIDE SEQUENCE [LARGE SCALE GENOMIC DNA]</scope>
    <source>
        <strain evidence="3">DSM 44073</strain>
    </source>
</reference>
<dbReference type="EMBL" id="FWYC01000009">
    <property type="protein sequence ID" value="SMD09152.1"/>
    <property type="molecule type" value="Genomic_DNA"/>
</dbReference>
<dbReference type="Proteomes" id="UP000192840">
    <property type="component" value="Unassembled WGS sequence"/>
</dbReference>
<evidence type="ECO:0000313" key="3">
    <source>
        <dbReference type="Proteomes" id="UP000192840"/>
    </source>
</evidence>
<feature type="region of interest" description="Disordered" evidence="1">
    <location>
        <begin position="42"/>
        <end position="75"/>
    </location>
</feature>
<evidence type="ECO:0000313" key="2">
    <source>
        <dbReference type="EMBL" id="SMD09152.1"/>
    </source>
</evidence>
<accession>A0A1W2EI70</accession>
<protein>
    <submittedName>
        <fullName evidence="2">Uncharacterized protein</fullName>
    </submittedName>
</protein>
<organism evidence="2 3">
    <name type="scientific">Lentzea albidocapillata</name>
    <dbReference type="NCBI Taxonomy" id="40571"/>
    <lineage>
        <taxon>Bacteria</taxon>
        <taxon>Bacillati</taxon>
        <taxon>Actinomycetota</taxon>
        <taxon>Actinomycetes</taxon>
        <taxon>Pseudonocardiales</taxon>
        <taxon>Pseudonocardiaceae</taxon>
        <taxon>Lentzea</taxon>
    </lineage>
</organism>